<accession>A0A1D9MHW9</accession>
<proteinExistence type="predicted"/>
<organism evidence="2 3">
    <name type="scientific">Rhodobacter xanthinilyticus</name>
    <dbReference type="NCBI Taxonomy" id="1850250"/>
    <lineage>
        <taxon>Bacteria</taxon>
        <taxon>Pseudomonadati</taxon>
        <taxon>Pseudomonadota</taxon>
        <taxon>Alphaproteobacteria</taxon>
        <taxon>Rhodobacterales</taxon>
        <taxon>Rhodobacter group</taxon>
        <taxon>Rhodobacter</taxon>
    </lineage>
</organism>
<dbReference type="KEGG" id="rhp:LPB142_17560"/>
<evidence type="ECO:0000313" key="3">
    <source>
        <dbReference type="Proteomes" id="UP000176562"/>
    </source>
</evidence>
<keyword evidence="2" id="KW-0614">Plasmid</keyword>
<sequence>MLYKSLISLYGSSLAGKSLPTEDLVWHFTPSEDLRLFRDYALDALQQAKVYLLDHLAAAYADTLHEAVAEEAAETGLPAMEILGEVKLPADIVWVEFDDRALGAARFNRASPVTRYDEKPIGTGLRGYLLDDRNQAHLRITMFHRRENSRVVDPICSLLVKRTAEGRLNYDDVVVDLSRSMVEYRLRSGDTLEMIHERRTVHQVETGYDLFIPYALFAMLVSPDLGGIIPTETETFTNKDTKTARKFGKSWILGARKSHLTIRIGPQAAAHMAERTARLEFERQARESRNGPIRHWVAEHERHYRSGKVVLVKGHHRGHARAPDLPTRVMGPRSDAVRFELSNTKPRTED</sequence>
<dbReference type="EMBL" id="CP017782">
    <property type="protein sequence ID" value="AOZ71393.1"/>
    <property type="molecule type" value="Genomic_DNA"/>
</dbReference>
<name>A0A1D9MHW9_9RHOB</name>
<gene>
    <name evidence="1" type="ORF">LPB142_17560</name>
    <name evidence="2" type="ORF">LPB142_18035</name>
</gene>
<dbReference type="KEGG" id="rhp:LPB142_18035"/>
<reference evidence="2 3" key="1">
    <citation type="submission" date="2016-10" db="EMBL/GenBank/DDBJ databases">
        <title>Rhodobacter sp. LPB0142, isolated from sea water.</title>
        <authorList>
            <person name="Kim E."/>
            <person name="Yi H."/>
        </authorList>
    </citation>
    <scope>NUCLEOTIDE SEQUENCE [LARGE SCALE GENOMIC DNA]</scope>
    <source>
        <strain evidence="2 3">LPB0142</strain>
        <plasmid evidence="2">pEJ01</plasmid>
        <plasmid evidence="3">Plasmid pej01</plasmid>
    </source>
</reference>
<dbReference type="AlphaFoldDB" id="A0A1D9MHW9"/>
<dbReference type="Proteomes" id="UP000176562">
    <property type="component" value="Plasmid pEJ01"/>
</dbReference>
<geneLocation type="plasmid" evidence="2">
    <name>pEJ01</name>
</geneLocation>
<dbReference type="EMBL" id="CP017782">
    <property type="protein sequence ID" value="AOZ71384.1"/>
    <property type="molecule type" value="Genomic_DNA"/>
</dbReference>
<protein>
    <submittedName>
        <fullName evidence="2">Uncharacterized protein</fullName>
    </submittedName>
</protein>
<geneLocation type="plasmid" evidence="3">
    <name>pej01</name>
</geneLocation>
<evidence type="ECO:0000313" key="1">
    <source>
        <dbReference type="EMBL" id="AOZ71384.1"/>
    </source>
</evidence>
<evidence type="ECO:0000313" key="2">
    <source>
        <dbReference type="EMBL" id="AOZ71393.1"/>
    </source>
</evidence>
<keyword evidence="3" id="KW-1185">Reference proteome</keyword>